<keyword evidence="4 10" id="KW-0812">Transmembrane</keyword>
<dbReference type="Pfam" id="PF00999">
    <property type="entry name" value="Na_H_Exchanger"/>
    <property type="match status" value="1"/>
</dbReference>
<evidence type="ECO:0000256" key="10">
    <source>
        <dbReference type="SAM" id="Phobius"/>
    </source>
</evidence>
<evidence type="ECO:0000256" key="8">
    <source>
        <dbReference type="ARBA" id="ARBA00023136"/>
    </source>
</evidence>
<dbReference type="PANTHER" id="PTHR32468">
    <property type="entry name" value="CATION/H + ANTIPORTER"/>
    <property type="match status" value="1"/>
</dbReference>
<dbReference type="InterPro" id="IPR006153">
    <property type="entry name" value="Cation/H_exchanger_TM"/>
</dbReference>
<name>A0A834W4Z1_9FABA</name>
<dbReference type="Pfam" id="PF23256">
    <property type="entry name" value="CHX17_2nd"/>
    <property type="match status" value="1"/>
</dbReference>
<evidence type="ECO:0000256" key="1">
    <source>
        <dbReference type="ARBA" id="ARBA00004141"/>
    </source>
</evidence>
<proteinExistence type="inferred from homology"/>
<evidence type="ECO:0000256" key="7">
    <source>
        <dbReference type="ARBA" id="ARBA00023065"/>
    </source>
</evidence>
<evidence type="ECO:0000259" key="13">
    <source>
        <dbReference type="Pfam" id="PF23259"/>
    </source>
</evidence>
<evidence type="ECO:0000256" key="3">
    <source>
        <dbReference type="ARBA" id="ARBA00022538"/>
    </source>
</evidence>
<keyword evidence="6 10" id="KW-1133">Transmembrane helix</keyword>
<feature type="domain" description="Cation/H(+) antiporter C-terminal" evidence="13">
    <location>
        <begin position="509"/>
        <end position="673"/>
    </location>
</feature>
<dbReference type="OrthoDB" id="2687058at2759"/>
<keyword evidence="5" id="KW-0630">Potassium</keyword>
<dbReference type="Proteomes" id="UP000634136">
    <property type="component" value="Unassembled WGS sequence"/>
</dbReference>
<feature type="transmembrane region" description="Helical" evidence="10">
    <location>
        <begin position="264"/>
        <end position="285"/>
    </location>
</feature>
<feature type="transmembrane region" description="Helical" evidence="10">
    <location>
        <begin position="203"/>
        <end position="223"/>
    </location>
</feature>
<feature type="transmembrane region" description="Helical" evidence="10">
    <location>
        <begin position="86"/>
        <end position="109"/>
    </location>
</feature>
<reference evidence="14" key="1">
    <citation type="submission" date="2020-09" db="EMBL/GenBank/DDBJ databases">
        <title>Genome-Enabled Discovery of Anthraquinone Biosynthesis in Senna tora.</title>
        <authorList>
            <person name="Kang S.-H."/>
            <person name="Pandey R.P."/>
            <person name="Lee C.-M."/>
            <person name="Sim J.-S."/>
            <person name="Jeong J.-T."/>
            <person name="Choi B.-S."/>
            <person name="Jung M."/>
            <person name="Ginzburg D."/>
            <person name="Zhao K."/>
            <person name="Won S.Y."/>
            <person name="Oh T.-J."/>
            <person name="Yu Y."/>
            <person name="Kim N.-H."/>
            <person name="Lee O.R."/>
            <person name="Lee T.-H."/>
            <person name="Bashyal P."/>
            <person name="Kim T.-S."/>
            <person name="Lee W.-H."/>
            <person name="Kawkins C."/>
            <person name="Kim C.-K."/>
            <person name="Kim J.S."/>
            <person name="Ahn B.O."/>
            <person name="Rhee S.Y."/>
            <person name="Sohng J.K."/>
        </authorList>
    </citation>
    <scope>NUCLEOTIDE SEQUENCE</scope>
    <source>
        <tissue evidence="14">Leaf</tissue>
    </source>
</reference>
<protein>
    <submittedName>
        <fullName evidence="14">Cation/H(+) antiporter 15-like</fullName>
    </submittedName>
</protein>
<dbReference type="GO" id="GO:0012505">
    <property type="term" value="C:endomembrane system"/>
    <property type="evidence" value="ECO:0007669"/>
    <property type="project" value="TreeGrafter"/>
</dbReference>
<keyword evidence="8 10" id="KW-0472">Membrane</keyword>
<feature type="transmembrane region" description="Helical" evidence="10">
    <location>
        <begin position="55"/>
        <end position="74"/>
    </location>
</feature>
<dbReference type="GO" id="GO:1902600">
    <property type="term" value="P:proton transmembrane transport"/>
    <property type="evidence" value="ECO:0007669"/>
    <property type="project" value="InterPro"/>
</dbReference>
<evidence type="ECO:0000256" key="2">
    <source>
        <dbReference type="ARBA" id="ARBA00022448"/>
    </source>
</evidence>
<dbReference type="InterPro" id="IPR050794">
    <property type="entry name" value="CPA2_transporter"/>
</dbReference>
<keyword evidence="7" id="KW-0406">Ion transport</keyword>
<dbReference type="InterPro" id="IPR057290">
    <property type="entry name" value="CHX17_C"/>
</dbReference>
<evidence type="ECO:0000256" key="5">
    <source>
        <dbReference type="ARBA" id="ARBA00022958"/>
    </source>
</evidence>
<dbReference type="Gene3D" id="3.40.50.12370">
    <property type="match status" value="1"/>
</dbReference>
<evidence type="ECO:0000256" key="9">
    <source>
        <dbReference type="ARBA" id="ARBA00038341"/>
    </source>
</evidence>
<dbReference type="InterPro" id="IPR057291">
    <property type="entry name" value="CHX17_2nd"/>
</dbReference>
<evidence type="ECO:0000313" key="15">
    <source>
        <dbReference type="Proteomes" id="UP000634136"/>
    </source>
</evidence>
<keyword evidence="3" id="KW-0633">Potassium transport</keyword>
<dbReference type="GO" id="GO:0015297">
    <property type="term" value="F:antiporter activity"/>
    <property type="evidence" value="ECO:0007669"/>
    <property type="project" value="InterPro"/>
</dbReference>
<dbReference type="AlphaFoldDB" id="A0A834W4Z1"/>
<keyword evidence="2" id="KW-0813">Transport</keyword>
<feature type="transmembrane region" description="Helical" evidence="10">
    <location>
        <begin position="16"/>
        <end position="35"/>
    </location>
</feature>
<dbReference type="GO" id="GO:0006813">
    <property type="term" value="P:potassium ion transport"/>
    <property type="evidence" value="ECO:0007669"/>
    <property type="project" value="UniProtKB-KW"/>
</dbReference>
<dbReference type="InterPro" id="IPR038770">
    <property type="entry name" value="Na+/solute_symporter_sf"/>
</dbReference>
<comment type="subcellular location">
    <subcellularLocation>
        <location evidence="1">Membrane</location>
        <topology evidence="1">Multi-pass membrane protein</topology>
    </subcellularLocation>
</comment>
<dbReference type="PANTHER" id="PTHR32468:SF74">
    <property type="entry name" value="CATION_H(+) ANTIPORTER 21-RELATED"/>
    <property type="match status" value="1"/>
</dbReference>
<comment type="similarity">
    <text evidence="9">Belongs to the monovalent cation:proton antiporter 2 (CPA2) transporter (TC 2.A.37) family. CHX (TC 2.A.37.4) subfamily.</text>
</comment>
<keyword evidence="15" id="KW-1185">Reference proteome</keyword>
<evidence type="ECO:0000259" key="12">
    <source>
        <dbReference type="Pfam" id="PF23256"/>
    </source>
</evidence>
<evidence type="ECO:0000313" key="14">
    <source>
        <dbReference type="EMBL" id="KAF7809572.1"/>
    </source>
</evidence>
<feature type="domain" description="Cation/H+ exchanger transmembrane" evidence="11">
    <location>
        <begin position="1"/>
        <end position="312"/>
    </location>
</feature>
<dbReference type="GO" id="GO:0016020">
    <property type="term" value="C:membrane"/>
    <property type="evidence" value="ECO:0007669"/>
    <property type="project" value="UniProtKB-SubCell"/>
</dbReference>
<gene>
    <name evidence="14" type="ORF">G2W53_036315</name>
</gene>
<feature type="transmembrane region" description="Helical" evidence="10">
    <location>
        <begin position="297"/>
        <end position="317"/>
    </location>
</feature>
<dbReference type="EMBL" id="JAAIUW010000011">
    <property type="protein sequence ID" value="KAF7809572.1"/>
    <property type="molecule type" value="Genomic_DNA"/>
</dbReference>
<evidence type="ECO:0000256" key="4">
    <source>
        <dbReference type="ARBA" id="ARBA00022692"/>
    </source>
</evidence>
<dbReference type="Gene3D" id="1.20.1530.20">
    <property type="match status" value="1"/>
</dbReference>
<sequence length="700" mass="79034">MNLDNMLQVQKKTTSVAILGIVIPMVIGMSFFALIQKLYQKHDAHENYSAKAGYLIWSLVLTFTGFPVLARILADLKLLYTRIGKAALSVAMVSDTYGWIMFIMLIPFSSDSEKAVWSVLGTMIFVLLCIFVLRPLIPRFIRKRIDQDNLNDSELLFVLMGAFVFSYITEFIGTHSIVGAFVYGLILPHGRFTDLVMGKLDKLISGVISPIFFFRSGIMVNVVEITQQRYWLVMVFVILFLSILKVVSSLVATFFFHMPTRDSVGIGLLLNTKGVLALLMLSIALERKVLSEVAFSVMMCAIFIMTIAVPLLINTIYKPRKWYRYRQNTIEKLRMDAELRVLTCIHNNLHATSMVNFLRATRIMPLHVFGVHLVESIEHNAAMLYVADMEHPIPTSSRPQDLTQSQAELKSITNTFSTLIEKGNNVKLETSNVVSAFETIHKDIFNLAKQKGTSLILLPFHKRQSLTGHLETTNEAYRGINLNVLRDSPCSVAIFIDRGIGSLSKTNLRILMLFVGGPDDREALAIAWRMARHAGNHLLMVRILLLGEAAEIDISEEEDENQWLPSIVNHEERQKKHDDECVNSFRFKAVCNNDSITYSEKKVHSGDELTSLLHELDNDKYDLYIVGQGSGRNSLFFSKLLEWSDNPELGVIGDMVASNSFGTKSSLLVVQQFWPQGLKFCSQSQHRKQTFTKTDGLAIV</sequence>
<feature type="transmembrane region" description="Helical" evidence="10">
    <location>
        <begin position="155"/>
        <end position="183"/>
    </location>
</feature>
<feature type="transmembrane region" description="Helical" evidence="10">
    <location>
        <begin position="230"/>
        <end position="258"/>
    </location>
</feature>
<feature type="transmembrane region" description="Helical" evidence="10">
    <location>
        <begin position="115"/>
        <end position="134"/>
    </location>
</feature>
<dbReference type="Pfam" id="PF23259">
    <property type="entry name" value="CHX17_C"/>
    <property type="match status" value="1"/>
</dbReference>
<dbReference type="GO" id="GO:0006885">
    <property type="term" value="P:regulation of pH"/>
    <property type="evidence" value="ECO:0007669"/>
    <property type="project" value="TreeGrafter"/>
</dbReference>
<feature type="domain" description="Cation/H(+) antiporter central" evidence="12">
    <location>
        <begin position="422"/>
        <end position="503"/>
    </location>
</feature>
<accession>A0A834W4Z1</accession>
<organism evidence="14 15">
    <name type="scientific">Senna tora</name>
    <dbReference type="NCBI Taxonomy" id="362788"/>
    <lineage>
        <taxon>Eukaryota</taxon>
        <taxon>Viridiplantae</taxon>
        <taxon>Streptophyta</taxon>
        <taxon>Embryophyta</taxon>
        <taxon>Tracheophyta</taxon>
        <taxon>Spermatophyta</taxon>
        <taxon>Magnoliopsida</taxon>
        <taxon>eudicotyledons</taxon>
        <taxon>Gunneridae</taxon>
        <taxon>Pentapetalae</taxon>
        <taxon>rosids</taxon>
        <taxon>fabids</taxon>
        <taxon>Fabales</taxon>
        <taxon>Fabaceae</taxon>
        <taxon>Caesalpinioideae</taxon>
        <taxon>Cassia clade</taxon>
        <taxon>Senna</taxon>
    </lineage>
</organism>
<evidence type="ECO:0000259" key="11">
    <source>
        <dbReference type="Pfam" id="PF00999"/>
    </source>
</evidence>
<comment type="caution">
    <text evidence="14">The sequence shown here is derived from an EMBL/GenBank/DDBJ whole genome shotgun (WGS) entry which is preliminary data.</text>
</comment>
<evidence type="ECO:0000256" key="6">
    <source>
        <dbReference type="ARBA" id="ARBA00022989"/>
    </source>
</evidence>